<evidence type="ECO:0000313" key="3">
    <source>
        <dbReference type="Proteomes" id="UP000314986"/>
    </source>
</evidence>
<reference evidence="3" key="3">
    <citation type="journal article" date="2014" name="Nature">
        <title>Elephant shark genome provides unique insights into gnathostome evolution.</title>
        <authorList>
            <consortium name="International Elephant Shark Genome Sequencing Consortium"/>
            <person name="Venkatesh B."/>
            <person name="Lee A.P."/>
            <person name="Ravi V."/>
            <person name="Maurya A.K."/>
            <person name="Lian M.M."/>
            <person name="Swann J.B."/>
            <person name="Ohta Y."/>
            <person name="Flajnik M.F."/>
            <person name="Sutoh Y."/>
            <person name="Kasahara M."/>
            <person name="Hoon S."/>
            <person name="Gangu V."/>
            <person name="Roy S.W."/>
            <person name="Irimia M."/>
            <person name="Korzh V."/>
            <person name="Kondrychyn I."/>
            <person name="Lim Z.W."/>
            <person name="Tay B.H."/>
            <person name="Tohari S."/>
            <person name="Kong K.W."/>
            <person name="Ho S."/>
            <person name="Lorente-Galdos B."/>
            <person name="Quilez J."/>
            <person name="Marques-Bonet T."/>
            <person name="Raney B.J."/>
            <person name="Ingham P.W."/>
            <person name="Tay A."/>
            <person name="Hillier L.W."/>
            <person name="Minx P."/>
            <person name="Boehm T."/>
            <person name="Wilson R.K."/>
            <person name="Brenner S."/>
            <person name="Warren W.C."/>
        </authorList>
    </citation>
    <scope>NUCLEOTIDE SEQUENCE [LARGE SCALE GENOMIC DNA]</scope>
</reference>
<feature type="signal peptide" evidence="1">
    <location>
        <begin position="1"/>
        <end position="19"/>
    </location>
</feature>
<organism evidence="2 3">
    <name type="scientific">Callorhinchus milii</name>
    <name type="common">Ghost shark</name>
    <dbReference type="NCBI Taxonomy" id="7868"/>
    <lineage>
        <taxon>Eukaryota</taxon>
        <taxon>Metazoa</taxon>
        <taxon>Chordata</taxon>
        <taxon>Craniata</taxon>
        <taxon>Vertebrata</taxon>
        <taxon>Chondrichthyes</taxon>
        <taxon>Holocephali</taxon>
        <taxon>Chimaeriformes</taxon>
        <taxon>Callorhinchidae</taxon>
        <taxon>Callorhinchus</taxon>
    </lineage>
</organism>
<dbReference type="InParanoid" id="A0A4W3J6R6"/>
<feature type="chain" id="PRO_5021497928" evidence="1">
    <location>
        <begin position="20"/>
        <end position="55"/>
    </location>
</feature>
<accession>A0A4W3J6R6</accession>
<reference evidence="2" key="5">
    <citation type="submission" date="2025-09" db="UniProtKB">
        <authorList>
            <consortium name="Ensembl"/>
        </authorList>
    </citation>
    <scope>IDENTIFICATION</scope>
</reference>
<dbReference type="Proteomes" id="UP000314986">
    <property type="component" value="Unassembled WGS sequence"/>
</dbReference>
<protein>
    <submittedName>
        <fullName evidence="2">Uncharacterized protein</fullName>
    </submittedName>
</protein>
<dbReference type="Ensembl" id="ENSCMIT00000039445.1">
    <property type="protein sequence ID" value="ENSCMIP00000038889.1"/>
    <property type="gene ID" value="ENSCMIG00000016320.1"/>
</dbReference>
<proteinExistence type="predicted"/>
<keyword evidence="1" id="KW-0732">Signal</keyword>
<dbReference type="AlphaFoldDB" id="A0A4W3J6R6"/>
<keyword evidence="3" id="KW-1185">Reference proteome</keyword>
<reference evidence="2" key="4">
    <citation type="submission" date="2025-08" db="UniProtKB">
        <authorList>
            <consortium name="Ensembl"/>
        </authorList>
    </citation>
    <scope>IDENTIFICATION</scope>
</reference>
<evidence type="ECO:0000256" key="1">
    <source>
        <dbReference type="SAM" id="SignalP"/>
    </source>
</evidence>
<reference evidence="3" key="2">
    <citation type="journal article" date="2007" name="PLoS Biol.">
        <title>Survey sequencing and comparative analysis of the elephant shark (Callorhinchus milii) genome.</title>
        <authorList>
            <person name="Venkatesh B."/>
            <person name="Kirkness E.F."/>
            <person name="Loh Y.H."/>
            <person name="Halpern A.L."/>
            <person name="Lee A.P."/>
            <person name="Johnson J."/>
            <person name="Dandona N."/>
            <person name="Viswanathan L.D."/>
            <person name="Tay A."/>
            <person name="Venter J.C."/>
            <person name="Strausberg R.L."/>
            <person name="Brenner S."/>
        </authorList>
    </citation>
    <scope>NUCLEOTIDE SEQUENCE [LARGE SCALE GENOMIC DNA]</scope>
</reference>
<name>A0A4W3J6R6_CALMI</name>
<reference evidence="3" key="1">
    <citation type="journal article" date="2006" name="Science">
        <title>Ancient noncoding elements conserved in the human genome.</title>
        <authorList>
            <person name="Venkatesh B."/>
            <person name="Kirkness E.F."/>
            <person name="Loh Y.H."/>
            <person name="Halpern A.L."/>
            <person name="Lee A.P."/>
            <person name="Johnson J."/>
            <person name="Dandona N."/>
            <person name="Viswanathan L.D."/>
            <person name="Tay A."/>
            <person name="Venter J.C."/>
            <person name="Strausberg R.L."/>
            <person name="Brenner S."/>
        </authorList>
    </citation>
    <scope>NUCLEOTIDE SEQUENCE [LARGE SCALE GENOMIC DNA]</scope>
</reference>
<evidence type="ECO:0000313" key="2">
    <source>
        <dbReference type="Ensembl" id="ENSCMIP00000038889.1"/>
    </source>
</evidence>
<sequence>MLLFIYFRVLSIAVPIVLSADSLEKLTDLSEINPPADVHMEEIELGELSISWNSN</sequence>